<dbReference type="CDD" id="cd12117">
    <property type="entry name" value="A_NRPS_Srf_like"/>
    <property type="match status" value="1"/>
</dbReference>
<organism evidence="5 6">
    <name type="scientific">Dactylosporangium siamense</name>
    <dbReference type="NCBI Taxonomy" id="685454"/>
    <lineage>
        <taxon>Bacteria</taxon>
        <taxon>Bacillati</taxon>
        <taxon>Actinomycetota</taxon>
        <taxon>Actinomycetes</taxon>
        <taxon>Micromonosporales</taxon>
        <taxon>Micromonosporaceae</taxon>
        <taxon>Dactylosporangium</taxon>
    </lineage>
</organism>
<dbReference type="InterPro" id="IPR010071">
    <property type="entry name" value="AA_adenyl_dom"/>
</dbReference>
<dbReference type="InterPro" id="IPR020845">
    <property type="entry name" value="AMP-binding_CS"/>
</dbReference>
<dbReference type="Gene3D" id="3.30.559.30">
    <property type="entry name" value="Nonribosomal peptide synthetase, condensation domain"/>
    <property type="match status" value="2"/>
</dbReference>
<dbReference type="Gene3D" id="1.10.1200.10">
    <property type="entry name" value="ACP-like"/>
    <property type="match status" value="1"/>
</dbReference>
<dbReference type="Pfam" id="PF00501">
    <property type="entry name" value="AMP-binding"/>
    <property type="match status" value="1"/>
</dbReference>
<dbReference type="InterPro" id="IPR006162">
    <property type="entry name" value="Ppantetheine_attach_site"/>
</dbReference>
<dbReference type="Gene3D" id="3.30.559.10">
    <property type="entry name" value="Chloramphenicol acetyltransferase-like domain"/>
    <property type="match status" value="2"/>
</dbReference>
<dbReference type="GO" id="GO:0005737">
    <property type="term" value="C:cytoplasm"/>
    <property type="evidence" value="ECO:0007669"/>
    <property type="project" value="TreeGrafter"/>
</dbReference>
<dbReference type="PROSITE" id="PS00012">
    <property type="entry name" value="PHOSPHOPANTETHEINE"/>
    <property type="match status" value="1"/>
</dbReference>
<dbReference type="SMART" id="SM00823">
    <property type="entry name" value="PKS_PP"/>
    <property type="match status" value="2"/>
</dbReference>
<dbReference type="SUPFAM" id="SSF56801">
    <property type="entry name" value="Acetyl-CoA synthetase-like"/>
    <property type="match status" value="1"/>
</dbReference>
<dbReference type="PANTHER" id="PTHR45527:SF1">
    <property type="entry name" value="FATTY ACID SYNTHASE"/>
    <property type="match status" value="1"/>
</dbReference>
<gene>
    <name evidence="5" type="ORF">Dsi01nite_106230</name>
</gene>
<dbReference type="PROSITE" id="PS50075">
    <property type="entry name" value="CARRIER"/>
    <property type="match status" value="2"/>
</dbReference>
<dbReference type="GO" id="GO:0043041">
    <property type="term" value="P:amino acid activation for nonribosomal peptide biosynthetic process"/>
    <property type="evidence" value="ECO:0007669"/>
    <property type="project" value="TreeGrafter"/>
</dbReference>
<dbReference type="InterPro" id="IPR036736">
    <property type="entry name" value="ACP-like_sf"/>
</dbReference>
<dbReference type="CDD" id="cd19531">
    <property type="entry name" value="LCL_NRPS-like"/>
    <property type="match status" value="2"/>
</dbReference>
<dbReference type="InterPro" id="IPR045851">
    <property type="entry name" value="AMP-bd_C_sf"/>
</dbReference>
<dbReference type="Proteomes" id="UP000660611">
    <property type="component" value="Unassembled WGS sequence"/>
</dbReference>
<keyword evidence="6" id="KW-1185">Reference proteome</keyword>
<dbReference type="InterPro" id="IPR020806">
    <property type="entry name" value="PKS_PP-bd"/>
</dbReference>
<dbReference type="InterPro" id="IPR029058">
    <property type="entry name" value="AB_hydrolase_fold"/>
</dbReference>
<reference evidence="5" key="1">
    <citation type="submission" date="2021-01" db="EMBL/GenBank/DDBJ databases">
        <title>Whole genome shotgun sequence of Dactylosporangium siamense NBRC 106093.</title>
        <authorList>
            <person name="Komaki H."/>
            <person name="Tamura T."/>
        </authorList>
    </citation>
    <scope>NUCLEOTIDE SEQUENCE</scope>
    <source>
        <strain evidence="5">NBRC 106093</strain>
    </source>
</reference>
<dbReference type="InterPro" id="IPR023213">
    <property type="entry name" value="CAT-like_dom_sf"/>
</dbReference>
<dbReference type="InterPro" id="IPR001242">
    <property type="entry name" value="Condensation_dom"/>
</dbReference>
<evidence type="ECO:0000313" key="5">
    <source>
        <dbReference type="EMBL" id="GIG52582.1"/>
    </source>
</evidence>
<dbReference type="FunFam" id="2.30.38.10:FF:000001">
    <property type="entry name" value="Non-ribosomal peptide synthetase PvdI"/>
    <property type="match status" value="1"/>
</dbReference>
<accession>A0A919PY92</accession>
<feature type="domain" description="Carrier" evidence="4">
    <location>
        <begin position="1515"/>
        <end position="1591"/>
    </location>
</feature>
<evidence type="ECO:0000256" key="2">
    <source>
        <dbReference type="ARBA" id="ARBA00022450"/>
    </source>
</evidence>
<evidence type="ECO:0000256" key="1">
    <source>
        <dbReference type="ARBA" id="ARBA00001957"/>
    </source>
</evidence>
<evidence type="ECO:0000259" key="4">
    <source>
        <dbReference type="PROSITE" id="PS50075"/>
    </source>
</evidence>
<protein>
    <recommendedName>
        <fullName evidence="4">Carrier domain-containing protein</fullName>
    </recommendedName>
</protein>
<dbReference type="PROSITE" id="PS00455">
    <property type="entry name" value="AMP_BINDING"/>
    <property type="match status" value="1"/>
</dbReference>
<dbReference type="PANTHER" id="PTHR45527">
    <property type="entry name" value="NONRIBOSOMAL PEPTIDE SYNTHETASE"/>
    <property type="match status" value="1"/>
</dbReference>
<comment type="cofactor">
    <cofactor evidence="1">
        <name>pantetheine 4'-phosphate</name>
        <dbReference type="ChEBI" id="CHEBI:47942"/>
    </cofactor>
</comment>
<proteinExistence type="predicted"/>
<name>A0A919PY92_9ACTN</name>
<dbReference type="Gene3D" id="3.40.50.980">
    <property type="match status" value="2"/>
</dbReference>
<dbReference type="Pfam" id="PF13193">
    <property type="entry name" value="AMP-binding_C"/>
    <property type="match status" value="1"/>
</dbReference>
<dbReference type="InterPro" id="IPR025110">
    <property type="entry name" value="AMP-bd_C"/>
</dbReference>
<dbReference type="FunFam" id="1.10.1200.10:FF:000016">
    <property type="entry name" value="Non-ribosomal peptide synthase"/>
    <property type="match status" value="1"/>
</dbReference>
<dbReference type="EMBL" id="BONQ01000183">
    <property type="protein sequence ID" value="GIG52582.1"/>
    <property type="molecule type" value="Genomic_DNA"/>
</dbReference>
<dbReference type="SUPFAM" id="SSF52777">
    <property type="entry name" value="CoA-dependent acyltransferases"/>
    <property type="match status" value="4"/>
</dbReference>
<keyword evidence="2" id="KW-0596">Phosphopantetheine</keyword>
<evidence type="ECO:0000256" key="3">
    <source>
        <dbReference type="ARBA" id="ARBA00022553"/>
    </source>
</evidence>
<dbReference type="InterPro" id="IPR000873">
    <property type="entry name" value="AMP-dep_synth/lig_dom"/>
</dbReference>
<dbReference type="SUPFAM" id="SSF47336">
    <property type="entry name" value="ACP-like"/>
    <property type="match status" value="2"/>
</dbReference>
<dbReference type="Gene3D" id="3.40.50.1820">
    <property type="entry name" value="alpha/beta hydrolase"/>
    <property type="match status" value="1"/>
</dbReference>
<dbReference type="Pfam" id="PF00668">
    <property type="entry name" value="Condensation"/>
    <property type="match status" value="2"/>
</dbReference>
<dbReference type="GO" id="GO:0008610">
    <property type="term" value="P:lipid biosynthetic process"/>
    <property type="evidence" value="ECO:0007669"/>
    <property type="project" value="UniProtKB-ARBA"/>
</dbReference>
<dbReference type="Pfam" id="PF00550">
    <property type="entry name" value="PP-binding"/>
    <property type="match status" value="2"/>
</dbReference>
<dbReference type="Gene3D" id="3.30.300.30">
    <property type="match status" value="1"/>
</dbReference>
<dbReference type="InterPro" id="IPR009081">
    <property type="entry name" value="PP-bd_ACP"/>
</dbReference>
<dbReference type="Gene3D" id="2.30.38.10">
    <property type="entry name" value="Luciferase, Domain 3"/>
    <property type="match status" value="1"/>
</dbReference>
<evidence type="ECO:0000313" key="6">
    <source>
        <dbReference type="Proteomes" id="UP000660611"/>
    </source>
</evidence>
<dbReference type="GO" id="GO:0031177">
    <property type="term" value="F:phosphopantetheine binding"/>
    <property type="evidence" value="ECO:0007669"/>
    <property type="project" value="InterPro"/>
</dbReference>
<feature type="domain" description="Carrier" evidence="4">
    <location>
        <begin position="963"/>
        <end position="1038"/>
    </location>
</feature>
<sequence length="1591" mass="168339">MTPSVTAFACRTSLAQDRMWFFEQLVPGTATYNLGGAVDIDGTLHAGHLTEALRVCVQRHESLRTTFEATDTGARQLVHDTAEPDLRHVDLTGLDEAAAEAEADRVAAAEVAAPFDLRRLPLARFVLLRLGARRHVLTLTFHHIVTDDWSLGIFTRELGAVYTALSAGVAHRLPALPLQYADYAGWQRDLVEQGAVQDQLTYWRDRLDGAATLDLPTDRRRPAEESHHGAGVRVELDPALAERLRGLSRGEGVTLFMTLLAGFTVMLGRWAGQTDVVVGTPIANRPRRELHDIVGLFVNMLALRTDLGGAPTLREVLRRTAATCTAAYEHQDAPFDHVVTAAGDRAAGRHPLFQVLFQVLEDDLRGFGLPGATVRARDGAGHTVKFDLSCTVVDTGRTLVAELQYATDLWDEPSVRRMLDAWVRVLRAMAARPDLGADEVPLMSAAALTDAVRTWNPPPRTSSLTLDGGFAEQVALRPDAVALSGPDRRWTYRDLDAETSRVAAALRSAGVGADDPVGVHLGRCPELVVAMLGVLKAGGGYLVLDPSLPPSRLRYLAADAGVRAVLSATPVAGLFTGVPILPMDHLDGSGGDGAPRGAGFVDGLANIVYTSGSTGEPKGVAVTHRGVVNLVTGDHAAVTAGDVVLLTADPSFDTTTVMVWSALLNGAHLAVVPADQPLDAATIRAAVTGHGASVVRLTPALFHLVADTDPAAFDGVRCLVLGGDVPDPERIRRVLAAGPPRSLVNAYGPTEVTVTAAAHVVGPADLDDAVPIGLPVAGTSAYVVDRHLRPVPVGVVGELLVGGAGVARGYLRRPAATADRFVPDPFGPEPGGRLYRTGDLVRRRADGALVFVGRADRQVKLRGHRVEPGEVEAALRRLDGVGECAVSLAEVAGDRRLVAHVAGDPGLDAAALREILARTLPPFLVPAHVVVLDRLPLTRTGKLDRAALTAAFTPAAPAAPRRAPRDERERVLHDIWTGLLGVADLGIDDDFFASGGHSLLAVTAAAAVRHRLGVEVTLRELFAHPSVAALAGLLDGRECAEDGHPAGVLTAAAVAALPPHERAGLRPPSWRRGVADLGTPPDGPAPASGSQRAMLFLDRLAPTGTAYLTTAHTRLTGPLDVAALHAALTAVVHRHEVLRTVLRLHDGHPVQVVLPPGPVPLPVNDLTSLDPAAAGEGLRRLAAADGPFDLAEGPLIRARLALLGDGDAALLLTFHHAVVDGWSMGVLAADVAAHYRTGATLPPPVPQHGEYSRWQEEWLQGPDALRSLGYWRQRLDGLCDTPLPGDLPGPAPLPLRGRTHRLTLPADHAAGLAALARAHDATLFMVLAAALHVLLAGWTGRTDVSFGSQVANRPDEEVRDLVGFLANVVVLRGEVVPDEPFAALLRRTAATCLEAYEHQRVPFDAVVRHVAPDRPGGGNPLFRVAMTVHNTPQPAQEAGPLRLRPLDLEPGGQDARHELELDIRADGDALRCDLTYAADLFTQQTIAALGETYRRILRTVAGDAATPVGDLLAADQLRETVRGIVAEVLGGALDAVDDAADFFALGGDSLGAVRVQELIRDRCGADVPLADWLAGGAADVPRLTALVRRAA</sequence>
<dbReference type="GO" id="GO:0003824">
    <property type="term" value="F:catalytic activity"/>
    <property type="evidence" value="ECO:0007669"/>
    <property type="project" value="InterPro"/>
</dbReference>
<dbReference type="GO" id="GO:0044550">
    <property type="term" value="P:secondary metabolite biosynthetic process"/>
    <property type="evidence" value="ECO:0007669"/>
    <property type="project" value="TreeGrafter"/>
</dbReference>
<comment type="caution">
    <text evidence="5">The sequence shown here is derived from an EMBL/GenBank/DDBJ whole genome shotgun (WGS) entry which is preliminary data.</text>
</comment>
<keyword evidence="3" id="KW-0597">Phosphoprotein</keyword>
<dbReference type="GO" id="GO:0072330">
    <property type="term" value="P:monocarboxylic acid biosynthetic process"/>
    <property type="evidence" value="ECO:0007669"/>
    <property type="project" value="UniProtKB-ARBA"/>
</dbReference>
<dbReference type="NCBIfam" id="TIGR01733">
    <property type="entry name" value="AA-adenyl-dom"/>
    <property type="match status" value="1"/>
</dbReference>